<dbReference type="InterPro" id="IPR016181">
    <property type="entry name" value="Acyl_CoA_acyltransferase"/>
</dbReference>
<dbReference type="EMBL" id="CP039543">
    <property type="protein sequence ID" value="QJT08292.1"/>
    <property type="molecule type" value="Genomic_DNA"/>
</dbReference>
<dbReference type="AlphaFoldDB" id="A0A6P1ZIR3"/>
<evidence type="ECO:0000313" key="5">
    <source>
        <dbReference type="EMBL" id="TVM35183.1"/>
    </source>
</evidence>
<dbReference type="Gene3D" id="3.40.630.30">
    <property type="match status" value="1"/>
</dbReference>
<evidence type="ECO:0000256" key="1">
    <source>
        <dbReference type="ARBA" id="ARBA00022679"/>
    </source>
</evidence>
<evidence type="ECO:0000259" key="3">
    <source>
        <dbReference type="PROSITE" id="PS51186"/>
    </source>
</evidence>
<gene>
    <name evidence="5" type="ORF">DQK91_07260</name>
    <name evidence="4" type="ORF">E8L03_04835</name>
</gene>
<dbReference type="RefSeq" id="WP_144234742.1">
    <property type="nucleotide sequence ID" value="NZ_QMIF01000003.1"/>
</dbReference>
<dbReference type="GO" id="GO:0008080">
    <property type="term" value="F:N-acetyltransferase activity"/>
    <property type="evidence" value="ECO:0007669"/>
    <property type="project" value="InterPro"/>
</dbReference>
<dbReference type="InterPro" id="IPR045039">
    <property type="entry name" value="NSI-like"/>
</dbReference>
<reference evidence="4 7" key="2">
    <citation type="submission" date="2019-04" db="EMBL/GenBank/DDBJ databases">
        <title>Isolation and culture of sulfate reducing bacteria from the cold seep of the South China Sea.</title>
        <authorList>
            <person name="Sun C."/>
            <person name="Liu R."/>
        </authorList>
    </citation>
    <scope>NUCLEOTIDE SEQUENCE [LARGE SCALE GENOMIC DNA]</scope>
    <source>
        <strain evidence="4 7">CS1</strain>
    </source>
</reference>
<keyword evidence="2" id="KW-0012">Acyltransferase</keyword>
<keyword evidence="7" id="KW-1185">Reference proteome</keyword>
<dbReference type="PANTHER" id="PTHR43626:SF4">
    <property type="entry name" value="GCN5-RELATED N-ACETYLTRANSFERASE 2, CHLOROPLASTIC"/>
    <property type="match status" value="1"/>
</dbReference>
<dbReference type="Proteomes" id="UP000503251">
    <property type="component" value="Chromosome"/>
</dbReference>
<evidence type="ECO:0000313" key="7">
    <source>
        <dbReference type="Proteomes" id="UP000503251"/>
    </source>
</evidence>
<evidence type="ECO:0000256" key="2">
    <source>
        <dbReference type="ARBA" id="ARBA00023315"/>
    </source>
</evidence>
<dbReference type="NCBIfam" id="NF005840">
    <property type="entry name" value="PRK07757.1"/>
    <property type="match status" value="1"/>
</dbReference>
<dbReference type="GO" id="GO:0005737">
    <property type="term" value="C:cytoplasm"/>
    <property type="evidence" value="ECO:0007669"/>
    <property type="project" value="TreeGrafter"/>
</dbReference>
<dbReference type="Proteomes" id="UP000434052">
    <property type="component" value="Unassembled WGS sequence"/>
</dbReference>
<evidence type="ECO:0000313" key="4">
    <source>
        <dbReference type="EMBL" id="QJT08292.1"/>
    </source>
</evidence>
<feature type="domain" description="N-acetyltransferase" evidence="3">
    <location>
        <begin position="8"/>
        <end position="160"/>
    </location>
</feature>
<dbReference type="InterPro" id="IPR000182">
    <property type="entry name" value="GNAT_dom"/>
</dbReference>
<proteinExistence type="predicted"/>
<protein>
    <submittedName>
        <fullName evidence="5">N-acetyltransferase</fullName>
    </submittedName>
</protein>
<name>A0A6P1ZIR3_9BACT</name>
<organism evidence="5 6">
    <name type="scientific">Oceanidesulfovibrio marinus</name>
    <dbReference type="NCBI Taxonomy" id="370038"/>
    <lineage>
        <taxon>Bacteria</taxon>
        <taxon>Pseudomonadati</taxon>
        <taxon>Thermodesulfobacteriota</taxon>
        <taxon>Desulfovibrionia</taxon>
        <taxon>Desulfovibrionales</taxon>
        <taxon>Desulfovibrionaceae</taxon>
        <taxon>Oceanidesulfovibrio</taxon>
    </lineage>
</organism>
<sequence>MSLTTKEFYIRKARVQDVEVIHKGVMACAKEGLMLPRAFTDLYSHMRDHYVIAPREGDGPVKGCCALSLCWKDFAEVRSLMVDEDMRGHGWGKRLVEACLSEAVTLGFYKVFTLTYQVEFFHSLGFTEVDKNELPQKVWSDCIHCAKFPDCDETALLIEL</sequence>
<dbReference type="OrthoDB" id="9793138at2"/>
<keyword evidence="1 5" id="KW-0808">Transferase</keyword>
<dbReference type="SUPFAM" id="SSF55729">
    <property type="entry name" value="Acyl-CoA N-acyltransferases (Nat)"/>
    <property type="match status" value="1"/>
</dbReference>
<dbReference type="PANTHER" id="PTHR43626">
    <property type="entry name" value="ACYL-COA N-ACYLTRANSFERASE"/>
    <property type="match status" value="1"/>
</dbReference>
<accession>A0A6P1ZIR3</accession>
<dbReference type="PROSITE" id="PS51186">
    <property type="entry name" value="GNAT"/>
    <property type="match status" value="1"/>
</dbReference>
<dbReference type="Pfam" id="PF00583">
    <property type="entry name" value="Acetyltransf_1"/>
    <property type="match status" value="1"/>
</dbReference>
<reference evidence="5 6" key="1">
    <citation type="submission" date="2018-06" db="EMBL/GenBank/DDBJ databases">
        <title>Complete genome of Desulfovibrio marinus P48SEP.</title>
        <authorList>
            <person name="Crispim J.S."/>
            <person name="Vidigal P.M.P."/>
            <person name="Silva L.C.F."/>
            <person name="Araujo L.C."/>
            <person name="Laguardia C.N."/>
            <person name="Dias R.S."/>
            <person name="Sousa M.P."/>
            <person name="Paula S.O."/>
            <person name="Silva C."/>
        </authorList>
    </citation>
    <scope>NUCLEOTIDE SEQUENCE [LARGE SCALE GENOMIC DNA]</scope>
    <source>
        <strain evidence="5 6">P48SEP</strain>
    </source>
</reference>
<evidence type="ECO:0000313" key="6">
    <source>
        <dbReference type="Proteomes" id="UP000434052"/>
    </source>
</evidence>
<dbReference type="CDD" id="cd04301">
    <property type="entry name" value="NAT_SF"/>
    <property type="match status" value="1"/>
</dbReference>
<dbReference type="EMBL" id="QMIF01000003">
    <property type="protein sequence ID" value="TVM35183.1"/>
    <property type="molecule type" value="Genomic_DNA"/>
</dbReference>